<reference evidence="2 3" key="1">
    <citation type="submission" date="2023-09" db="EMBL/GenBank/DDBJ databases">
        <authorList>
            <person name="Rey-Velasco X."/>
        </authorList>
    </citation>
    <scope>NUCLEOTIDE SEQUENCE [LARGE SCALE GENOMIC DNA]</scope>
    <source>
        <strain evidence="2 3">W345</strain>
    </source>
</reference>
<feature type="transmembrane region" description="Helical" evidence="1">
    <location>
        <begin position="108"/>
        <end position="126"/>
    </location>
</feature>
<comment type="caution">
    <text evidence="2">The sequence shown here is derived from an EMBL/GenBank/DDBJ whole genome shotgun (WGS) entry which is preliminary data.</text>
</comment>
<evidence type="ECO:0000313" key="3">
    <source>
        <dbReference type="Proteomes" id="UP001254608"/>
    </source>
</evidence>
<gene>
    <name evidence="2" type="ORF">RM530_07375</name>
</gene>
<dbReference type="EMBL" id="JAVRIC010000008">
    <property type="protein sequence ID" value="MDT0497185.1"/>
    <property type="molecule type" value="Genomic_DNA"/>
</dbReference>
<feature type="transmembrane region" description="Helical" evidence="1">
    <location>
        <begin position="85"/>
        <end position="102"/>
    </location>
</feature>
<sequence length="166" mass="17884">MPETAVRSLEQFLTDYSKSHRNPTNRLIHYVCVPVIFFATLGLFWLVPIGRWLGLDGVAANGVNLATLAAVLALVFYARLSAASFVSMLAWSAVSFAVILAIESTGGSMLVICASLWLAAWALQFYGHKVEGAKPSFADDLVFLLIGPLFVQHELIGSPGKGKSQA</sequence>
<dbReference type="PANTHER" id="PTHR28026:SF9">
    <property type="entry name" value="2-HYDROXY-PALMITIC ACID DIOXYGENASE MPO1"/>
    <property type="match status" value="1"/>
</dbReference>
<protein>
    <submittedName>
        <fullName evidence="2">Mpo1-like protein</fullName>
    </submittedName>
</protein>
<keyword evidence="1" id="KW-0472">Membrane</keyword>
<evidence type="ECO:0000256" key="1">
    <source>
        <dbReference type="SAM" id="Phobius"/>
    </source>
</evidence>
<organism evidence="2 3">
    <name type="scientific">Banduia mediterranea</name>
    <dbReference type="NCBI Taxonomy" id="3075609"/>
    <lineage>
        <taxon>Bacteria</taxon>
        <taxon>Pseudomonadati</taxon>
        <taxon>Pseudomonadota</taxon>
        <taxon>Gammaproteobacteria</taxon>
        <taxon>Nevskiales</taxon>
        <taxon>Algiphilaceae</taxon>
        <taxon>Banduia</taxon>
    </lineage>
</organism>
<proteinExistence type="predicted"/>
<dbReference type="Proteomes" id="UP001254608">
    <property type="component" value="Unassembled WGS sequence"/>
</dbReference>
<name>A0ABU2WHZ8_9GAMM</name>
<keyword evidence="1" id="KW-0812">Transmembrane</keyword>
<evidence type="ECO:0000313" key="2">
    <source>
        <dbReference type="EMBL" id="MDT0497185.1"/>
    </source>
</evidence>
<dbReference type="Pfam" id="PF06127">
    <property type="entry name" value="Mpo1-like"/>
    <property type="match status" value="1"/>
</dbReference>
<dbReference type="PANTHER" id="PTHR28026">
    <property type="entry name" value="DUF962 DOMAIN PROTEIN (AFU_ORTHOLOGUE AFUA_8G05310)"/>
    <property type="match status" value="1"/>
</dbReference>
<dbReference type="InterPro" id="IPR009305">
    <property type="entry name" value="Mpo1-like"/>
</dbReference>
<keyword evidence="1" id="KW-1133">Transmembrane helix</keyword>
<feature type="transmembrane region" description="Helical" evidence="1">
    <location>
        <begin position="59"/>
        <end position="78"/>
    </location>
</feature>
<dbReference type="RefSeq" id="WP_311364579.1">
    <property type="nucleotide sequence ID" value="NZ_JAVRIC010000008.1"/>
</dbReference>
<feature type="transmembrane region" description="Helical" evidence="1">
    <location>
        <begin position="27"/>
        <end position="47"/>
    </location>
</feature>
<keyword evidence="3" id="KW-1185">Reference proteome</keyword>
<accession>A0ABU2WHZ8</accession>